<feature type="compositionally biased region" description="Low complexity" evidence="2">
    <location>
        <begin position="405"/>
        <end position="418"/>
    </location>
</feature>
<dbReference type="AlphaFoldDB" id="A0A3A1UVF8"/>
<dbReference type="PANTHER" id="PTHR40903:SF1">
    <property type="entry name" value="HYPHALLY REGULATED CELL WALL PROTEIN 3"/>
    <property type="match status" value="1"/>
</dbReference>
<evidence type="ECO:0000313" key="5">
    <source>
        <dbReference type="Proteomes" id="UP000266482"/>
    </source>
</evidence>
<protein>
    <submittedName>
        <fullName evidence="4">Uncharacterized protein</fullName>
    </submittedName>
</protein>
<feature type="transmembrane region" description="Helical" evidence="3">
    <location>
        <begin position="21"/>
        <end position="43"/>
    </location>
</feature>
<evidence type="ECO:0000256" key="3">
    <source>
        <dbReference type="SAM" id="Phobius"/>
    </source>
</evidence>
<sequence>MAQTSLVDLLRPVRRRLTMFRLARALLLGLTAGSGAGALVLAAARLWPILNAAGVFAGLVAAGAAAGAGYGIWKRATTRDAAREMDKRDTEDAVMTALDGLAKYPEAASAPAIVKLQRQDALDAARGYVDMLSERLPWPAWKQWRTIVFSAAALLAICIVMLALPNPQHDRAVALAEARSAVQELEAEAEKLEEELDSLKLPEEAKEELLRPLDELRRELNASGVDPAAALEELAEAMRELEQTAAEAKAASERLEQTAAAMSAQPSLRQLGAALQDRDAAAMERAIEDMRSQLKELSPAEREALAQALERLAAEQPQEEGAAGELAAALEEAAQQARAAGDDGAAEGEAAPESGSGGDALAALQEALAREMSQGELERLAREMSGQLAGGGAALAEQLAAQGGAVPPSWAGAAASGAAGQGSAGSGGQSPGSGSGQAGEGAGQSGGSGSGAGAGQGQGAGSGAGQGSGSGVGSGSGGSGGGSGAGSGSGTGSSGSGTGSGSGAGGGYGAGTGAGSRTLVTTPRSLAGSGDVYEDGGPSTGGQTQSGGQSPMIDGTTRPYEEVYSEYAAEAQESLGRSQLPASMQDKVKQYFDEIQPNR</sequence>
<feature type="transmembrane region" description="Helical" evidence="3">
    <location>
        <begin position="144"/>
        <end position="164"/>
    </location>
</feature>
<name>A0A3A1UVF8_9BACL</name>
<comment type="caution">
    <text evidence="4">The sequence shown here is derived from an EMBL/GenBank/DDBJ whole genome shotgun (WGS) entry which is preliminary data.</text>
</comment>
<evidence type="ECO:0000256" key="1">
    <source>
        <dbReference type="SAM" id="Coils"/>
    </source>
</evidence>
<dbReference type="PANTHER" id="PTHR40903">
    <property type="entry name" value="GLYCINE-RICH CELL WALL STRUCTURAL PROTEIN 1-LIKE"/>
    <property type="match status" value="1"/>
</dbReference>
<feature type="compositionally biased region" description="Gly residues" evidence="2">
    <location>
        <begin position="419"/>
        <end position="514"/>
    </location>
</feature>
<feature type="coiled-coil region" evidence="1">
    <location>
        <begin position="175"/>
        <end position="202"/>
    </location>
</feature>
<dbReference type="RefSeq" id="WP_119600520.1">
    <property type="nucleotide sequence ID" value="NZ_QXQA01000009.1"/>
</dbReference>
<feature type="transmembrane region" description="Helical" evidence="3">
    <location>
        <begin position="49"/>
        <end position="73"/>
    </location>
</feature>
<organism evidence="4 5">
    <name type="scientific">Paenibacillus nanensis</name>
    <dbReference type="NCBI Taxonomy" id="393251"/>
    <lineage>
        <taxon>Bacteria</taxon>
        <taxon>Bacillati</taxon>
        <taxon>Bacillota</taxon>
        <taxon>Bacilli</taxon>
        <taxon>Bacillales</taxon>
        <taxon>Paenibacillaceae</taxon>
        <taxon>Paenibacillus</taxon>
    </lineage>
</organism>
<dbReference type="OrthoDB" id="2380672at2"/>
<gene>
    <name evidence="4" type="ORF">D3P08_15045</name>
</gene>
<evidence type="ECO:0000313" key="4">
    <source>
        <dbReference type="EMBL" id="RIX51736.1"/>
    </source>
</evidence>
<feature type="region of interest" description="Disordered" evidence="2">
    <location>
        <begin position="333"/>
        <end position="358"/>
    </location>
</feature>
<accession>A0A3A1UVF8</accession>
<reference evidence="4 5" key="1">
    <citation type="submission" date="2018-09" db="EMBL/GenBank/DDBJ databases">
        <title>Paenibacillus aracenensis nov. sp. isolated from a cave in southern Spain.</title>
        <authorList>
            <person name="Jurado V."/>
            <person name="Gutierrez-Patricio S."/>
            <person name="Gonzalez-Pimentel J.L."/>
            <person name="Miller A.Z."/>
            <person name="Laiz L."/>
            <person name="Saiz-Jimenez C."/>
        </authorList>
    </citation>
    <scope>NUCLEOTIDE SEQUENCE [LARGE SCALE GENOMIC DNA]</scope>
    <source>
        <strain evidence="4 5">DSM 22867</strain>
    </source>
</reference>
<feature type="compositionally biased region" description="Low complexity" evidence="2">
    <location>
        <begin position="541"/>
        <end position="551"/>
    </location>
</feature>
<keyword evidence="3" id="KW-0472">Membrane</keyword>
<keyword evidence="1" id="KW-0175">Coiled coil</keyword>
<evidence type="ECO:0000256" key="2">
    <source>
        <dbReference type="SAM" id="MobiDB-lite"/>
    </source>
</evidence>
<keyword evidence="5" id="KW-1185">Reference proteome</keyword>
<dbReference type="EMBL" id="QXQA01000009">
    <property type="protein sequence ID" value="RIX51736.1"/>
    <property type="molecule type" value="Genomic_DNA"/>
</dbReference>
<feature type="coiled-coil region" evidence="1">
    <location>
        <begin position="231"/>
        <end position="265"/>
    </location>
</feature>
<keyword evidence="3" id="KW-0812">Transmembrane</keyword>
<keyword evidence="3" id="KW-1133">Transmembrane helix</keyword>
<feature type="region of interest" description="Disordered" evidence="2">
    <location>
        <begin position="405"/>
        <end position="558"/>
    </location>
</feature>
<dbReference type="Proteomes" id="UP000266482">
    <property type="component" value="Unassembled WGS sequence"/>
</dbReference>
<proteinExistence type="predicted"/>